<dbReference type="EMBL" id="BMKQ01000001">
    <property type="protein sequence ID" value="GGF48645.1"/>
    <property type="molecule type" value="Genomic_DNA"/>
</dbReference>
<evidence type="ECO:0000256" key="4">
    <source>
        <dbReference type="ARBA" id="ARBA00023239"/>
    </source>
</evidence>
<dbReference type="Proteomes" id="UP000649179">
    <property type="component" value="Unassembled WGS sequence"/>
</dbReference>
<sequence>MSSLDDLDPSTPVLIGVGEASERIEDDDYRGLSPVELGAAAAREALADTGADPAVVAARLDVVAGTRQFETSTPVAQARLGRSDNFPRSVSARVGADPARAVLEVTGGQSPQALVTEMCRAVAAGSAHDVLLVGAEAISTTRHLAGTDDAPDFSEEVGGQLEDRGYGLRGIASVRAVAHGVRAPVVQYALFENARRTQQGRGRAEYAEQMGRLFAPFTEVAAGNPNSAAPERRTAEELATPTERNRPIADPYTRFLVARDQVNQAAAVVLTSVAVARELGVPEGRWVFLHGHADLRERDLMDREDLSHSPAAVAATRAALEQAGVGIGEVDHLDLYSCFPVAVTTITDAFGLAPDDPRGLTVTGGLPFFGGAGNNYSMHAIAEVVRRCRARRGSTGFVGANGGMLSKYSTGVYSTDPAPWREDGSAALQREIDARPAVPVSERPDGWATVETWTVTHAKDGTRGAIVVGRLETTGERFLGTGLAEDDEVLELLSGEQPAGRRVYVRTFAEGSRVTTSEARMDALRPARALGFRDSYEFVRVEREDHLLVVTIDRSDVRNALHPPAHLELEEVFDAFEADPDLWVAILTGAGTDAFCAGNDLAHTAATGETYFALSGFAGLTARHLTKPVIAAVNGYALGGGLETALACHLVVADANAALGLTEVRVGLYAAAGGVVRLPRQLPAKVATEMILTGRRMGAEEAERRGLVNRVAPAGTALEVARELAAEVLAGSPTSVAVSLQAMAEAQAYADPLDAVAARTDALDRLLTSQDTVEGLTAFAEKRAPRWVNR</sequence>
<dbReference type="EC" id="4.2.1.17" evidence="2"/>
<dbReference type="PROSITE" id="PS00166">
    <property type="entry name" value="ENOYL_COA_HYDRATASE"/>
    <property type="match status" value="1"/>
</dbReference>
<comment type="catalytic activity">
    <reaction evidence="5">
        <text>a (3S)-3-hydroxyacyl-CoA = a (2E)-enoyl-CoA + H2O</text>
        <dbReference type="Rhea" id="RHEA:16105"/>
        <dbReference type="ChEBI" id="CHEBI:15377"/>
        <dbReference type="ChEBI" id="CHEBI:57318"/>
        <dbReference type="ChEBI" id="CHEBI:58856"/>
        <dbReference type="EC" id="4.2.1.17"/>
    </reaction>
</comment>
<accession>A0A917F6K5</accession>
<evidence type="ECO:0000256" key="3">
    <source>
        <dbReference type="ARBA" id="ARBA00023098"/>
    </source>
</evidence>
<dbReference type="InterPro" id="IPR014748">
    <property type="entry name" value="Enoyl-CoA_hydra_C"/>
</dbReference>
<evidence type="ECO:0000256" key="6">
    <source>
        <dbReference type="ARBA" id="ARBA00023717"/>
    </source>
</evidence>
<dbReference type="Gene3D" id="3.90.226.10">
    <property type="entry name" value="2-enoyl-CoA Hydratase, Chain A, domain 1"/>
    <property type="match status" value="1"/>
</dbReference>
<dbReference type="CDD" id="cd06558">
    <property type="entry name" value="crotonase-like"/>
    <property type="match status" value="1"/>
</dbReference>
<dbReference type="InterPro" id="IPR016039">
    <property type="entry name" value="Thiolase-like"/>
</dbReference>
<dbReference type="Pfam" id="PF18313">
    <property type="entry name" value="TLP1_add_C"/>
    <property type="match status" value="1"/>
</dbReference>
<dbReference type="Gene3D" id="1.10.12.10">
    <property type="entry name" value="Lyase 2-enoyl-coa Hydratase, Chain A, domain 2"/>
    <property type="match status" value="1"/>
</dbReference>
<dbReference type="GO" id="GO:0016746">
    <property type="term" value="F:acyltransferase activity"/>
    <property type="evidence" value="ECO:0007669"/>
    <property type="project" value="InterPro"/>
</dbReference>
<evidence type="ECO:0000256" key="2">
    <source>
        <dbReference type="ARBA" id="ARBA00012076"/>
    </source>
</evidence>
<keyword evidence="4" id="KW-0456">Lyase</keyword>
<dbReference type="Pfam" id="PF00378">
    <property type="entry name" value="ECH_1"/>
    <property type="match status" value="1"/>
</dbReference>
<evidence type="ECO:0000256" key="5">
    <source>
        <dbReference type="ARBA" id="ARBA00023709"/>
    </source>
</evidence>
<dbReference type="PANTHER" id="PTHR11941:SF169">
    <property type="entry name" value="(7AS)-7A-METHYL-1,5-DIOXO-2,3,5,6,7,7A-HEXAHYDRO-1H-INDENE-CARBOXYL-COA HYDROLASE"/>
    <property type="match status" value="1"/>
</dbReference>
<feature type="domain" description="Thiolase-like protein type 1 additional C-terminal" evidence="8">
    <location>
        <begin position="428"/>
        <end position="506"/>
    </location>
</feature>
<comment type="caution">
    <text evidence="9">The sequence shown here is derived from an EMBL/GenBank/DDBJ whole genome shotgun (WGS) entry which is preliminary data.</text>
</comment>
<dbReference type="SUPFAM" id="SSF52096">
    <property type="entry name" value="ClpP/crotonase"/>
    <property type="match status" value="1"/>
</dbReference>
<proteinExistence type="inferred from homology"/>
<dbReference type="GO" id="GO:0006635">
    <property type="term" value="P:fatty acid beta-oxidation"/>
    <property type="evidence" value="ECO:0007669"/>
    <property type="project" value="TreeGrafter"/>
</dbReference>
<dbReference type="InterPro" id="IPR018376">
    <property type="entry name" value="Enoyl-CoA_hyd/isom_CS"/>
</dbReference>
<evidence type="ECO:0000256" key="7">
    <source>
        <dbReference type="RuleBase" id="RU003707"/>
    </source>
</evidence>
<protein>
    <recommendedName>
        <fullName evidence="2">enoyl-CoA hydratase</fullName>
        <ecNumber evidence="2">4.2.1.17</ecNumber>
    </recommendedName>
</protein>
<name>A0A917F6K5_9ACTN</name>
<reference evidence="9" key="1">
    <citation type="journal article" date="2014" name="Int. J. Syst. Evol. Microbiol.">
        <title>Complete genome sequence of Corynebacterium casei LMG S-19264T (=DSM 44701T), isolated from a smear-ripened cheese.</title>
        <authorList>
            <consortium name="US DOE Joint Genome Institute (JGI-PGF)"/>
            <person name="Walter F."/>
            <person name="Albersmeier A."/>
            <person name="Kalinowski J."/>
            <person name="Ruckert C."/>
        </authorList>
    </citation>
    <scope>NUCLEOTIDE SEQUENCE</scope>
    <source>
        <strain evidence="9">CGMCC 1.16067</strain>
    </source>
</reference>
<keyword evidence="10" id="KW-1185">Reference proteome</keyword>
<dbReference type="GO" id="GO:0004300">
    <property type="term" value="F:enoyl-CoA hydratase activity"/>
    <property type="evidence" value="ECO:0007669"/>
    <property type="project" value="UniProtKB-EC"/>
</dbReference>
<dbReference type="InterPro" id="IPR001753">
    <property type="entry name" value="Enoyl-CoA_hydra/iso"/>
</dbReference>
<dbReference type="InterPro" id="IPR029045">
    <property type="entry name" value="ClpP/crotonase-like_dom_sf"/>
</dbReference>
<evidence type="ECO:0000259" key="8">
    <source>
        <dbReference type="Pfam" id="PF18313"/>
    </source>
</evidence>
<gene>
    <name evidence="9" type="ORF">GCM10011519_23330</name>
</gene>
<dbReference type="NCBIfam" id="NF006105">
    <property type="entry name" value="PRK08257.1-4"/>
    <property type="match status" value="1"/>
</dbReference>
<keyword evidence="3" id="KW-0443">Lipid metabolism</keyword>
<comment type="catalytic activity">
    <reaction evidence="6">
        <text>a 4-saturated-(3S)-3-hydroxyacyl-CoA = a (3E)-enoyl-CoA + H2O</text>
        <dbReference type="Rhea" id="RHEA:20724"/>
        <dbReference type="ChEBI" id="CHEBI:15377"/>
        <dbReference type="ChEBI" id="CHEBI:58521"/>
        <dbReference type="ChEBI" id="CHEBI:137480"/>
        <dbReference type="EC" id="4.2.1.17"/>
    </reaction>
</comment>
<dbReference type="InterPro" id="IPR040771">
    <property type="entry name" value="TLP1_add_C"/>
</dbReference>
<reference evidence="9" key="2">
    <citation type="submission" date="2020-09" db="EMBL/GenBank/DDBJ databases">
        <authorList>
            <person name="Sun Q."/>
            <person name="Zhou Y."/>
        </authorList>
    </citation>
    <scope>NUCLEOTIDE SEQUENCE</scope>
    <source>
        <strain evidence="9">CGMCC 1.16067</strain>
    </source>
</reference>
<dbReference type="FunFam" id="3.90.226.10:FF:000009">
    <property type="entry name" value="Carnitinyl-CoA dehydratase"/>
    <property type="match status" value="1"/>
</dbReference>
<comment type="similarity">
    <text evidence="1 7">Belongs to the enoyl-CoA hydratase/isomerase family.</text>
</comment>
<dbReference type="AlphaFoldDB" id="A0A917F6K5"/>
<dbReference type="SUPFAM" id="SSF53901">
    <property type="entry name" value="Thiolase-like"/>
    <property type="match status" value="2"/>
</dbReference>
<dbReference type="RefSeq" id="WP_188779920.1">
    <property type="nucleotide sequence ID" value="NZ_BMKQ01000001.1"/>
</dbReference>
<dbReference type="PANTHER" id="PTHR11941">
    <property type="entry name" value="ENOYL-COA HYDRATASE-RELATED"/>
    <property type="match status" value="1"/>
</dbReference>
<evidence type="ECO:0000313" key="10">
    <source>
        <dbReference type="Proteomes" id="UP000649179"/>
    </source>
</evidence>
<organism evidence="9 10">
    <name type="scientific">Marmoricola endophyticus</name>
    <dbReference type="NCBI Taxonomy" id="2040280"/>
    <lineage>
        <taxon>Bacteria</taxon>
        <taxon>Bacillati</taxon>
        <taxon>Actinomycetota</taxon>
        <taxon>Actinomycetes</taxon>
        <taxon>Propionibacteriales</taxon>
        <taxon>Nocardioidaceae</taxon>
        <taxon>Marmoricola</taxon>
    </lineage>
</organism>
<evidence type="ECO:0000256" key="1">
    <source>
        <dbReference type="ARBA" id="ARBA00005254"/>
    </source>
</evidence>
<evidence type="ECO:0000313" key="9">
    <source>
        <dbReference type="EMBL" id="GGF48645.1"/>
    </source>
</evidence>
<dbReference type="Gene3D" id="2.40.50.840">
    <property type="match status" value="1"/>
</dbReference>
<dbReference type="Gene3D" id="3.40.47.10">
    <property type="match status" value="1"/>
</dbReference>